<evidence type="ECO:0000256" key="5">
    <source>
        <dbReference type="ARBA" id="ARBA00022989"/>
    </source>
</evidence>
<dbReference type="InterPro" id="IPR044698">
    <property type="entry name" value="VKOR/LTO1"/>
</dbReference>
<sequence length="343" mass="36945">MASLSSFHSVSHFKFPLSPFTKRVVASVKCSSLPSPEPEPERTSSLSFSAYKWCTGLGVLGFLETGYLTYVKLSNGDAFCPVGGGGCGDVLNSDYAIVFGVPLPLIGMIAYGLVALLGFQLSTKDVPLGSAVINSRLVLLGVITSMAAASSYFMYLLATKLAGASCLYCVTSVILSFTLFFIALKDFDLQEIQKFAGLQLFVVVLVIGALNTSYSSLKPDMIGLPDVELQPFEPEVTTESSSLAISLANYLHSIGAKMYGAFWCSHCFEQKEMFGKEASKIVDYVECFPEGYRKGMQVAKVCKDAGIDGFPTWIIKDQVLSGEQDLTELARVSGFVLVDSAPK</sequence>
<evidence type="ECO:0000256" key="4">
    <source>
        <dbReference type="ARBA" id="ARBA00022719"/>
    </source>
</evidence>
<keyword evidence="13" id="KW-1185">Reference proteome</keyword>
<evidence type="ECO:0000256" key="9">
    <source>
        <dbReference type="ARBA" id="ARBA00023284"/>
    </source>
</evidence>
<dbReference type="STRING" id="13333.W1NM07"/>
<comment type="similarity">
    <text evidence="2">Belongs to the VKOR family.</text>
</comment>
<dbReference type="AlphaFoldDB" id="W1NM07"/>
<feature type="transmembrane region" description="Helical" evidence="10">
    <location>
        <begin position="95"/>
        <end position="117"/>
    </location>
</feature>
<keyword evidence="7 10" id="KW-0472">Membrane</keyword>
<proteinExistence type="inferred from homology"/>
<protein>
    <recommendedName>
        <fullName evidence="11">Vitamin K epoxide reductase domain-containing protein</fullName>
    </recommendedName>
</protein>
<organism evidence="12 13">
    <name type="scientific">Amborella trichopoda</name>
    <dbReference type="NCBI Taxonomy" id="13333"/>
    <lineage>
        <taxon>Eukaryota</taxon>
        <taxon>Viridiplantae</taxon>
        <taxon>Streptophyta</taxon>
        <taxon>Embryophyta</taxon>
        <taxon>Tracheophyta</taxon>
        <taxon>Spermatophyta</taxon>
        <taxon>Magnoliopsida</taxon>
        <taxon>Amborellales</taxon>
        <taxon>Amborellaceae</taxon>
        <taxon>Amborella</taxon>
    </lineage>
</organism>
<keyword evidence="9" id="KW-0676">Redox-active center</keyword>
<keyword evidence="3 10" id="KW-0812">Transmembrane</keyword>
<dbReference type="PANTHER" id="PTHR34573">
    <property type="entry name" value="VKC DOMAIN-CONTAINING PROTEIN"/>
    <property type="match status" value="1"/>
</dbReference>
<dbReference type="InterPro" id="IPR036249">
    <property type="entry name" value="Thioredoxin-like_sf"/>
</dbReference>
<dbReference type="Gene3D" id="1.20.1440.130">
    <property type="entry name" value="VKOR domain"/>
    <property type="match status" value="1"/>
</dbReference>
<evidence type="ECO:0000259" key="11">
    <source>
        <dbReference type="SMART" id="SM00756"/>
    </source>
</evidence>
<dbReference type="SMART" id="SM00756">
    <property type="entry name" value="VKc"/>
    <property type="match status" value="1"/>
</dbReference>
<dbReference type="Proteomes" id="UP000017836">
    <property type="component" value="Unassembled WGS sequence"/>
</dbReference>
<evidence type="ECO:0000256" key="7">
    <source>
        <dbReference type="ARBA" id="ARBA00023136"/>
    </source>
</evidence>
<evidence type="ECO:0000256" key="2">
    <source>
        <dbReference type="ARBA" id="ARBA00006214"/>
    </source>
</evidence>
<dbReference type="Pfam" id="PF07884">
    <property type="entry name" value="VKOR"/>
    <property type="match status" value="1"/>
</dbReference>
<feature type="transmembrane region" description="Helical" evidence="10">
    <location>
        <begin position="195"/>
        <end position="214"/>
    </location>
</feature>
<evidence type="ECO:0000256" key="6">
    <source>
        <dbReference type="ARBA" id="ARBA00023002"/>
    </source>
</evidence>
<evidence type="ECO:0000313" key="12">
    <source>
        <dbReference type="EMBL" id="ERM96294.1"/>
    </source>
</evidence>
<accession>W1NM07</accession>
<dbReference type="EMBL" id="KI397142">
    <property type="protein sequence ID" value="ERM96294.1"/>
    <property type="molecule type" value="Genomic_DNA"/>
</dbReference>
<comment type="subcellular location">
    <subcellularLocation>
        <location evidence="1">Membrane</location>
        <topology evidence="1">Multi-pass membrane protein</topology>
    </subcellularLocation>
</comment>
<name>W1NM07_AMBTC</name>
<evidence type="ECO:0000256" key="3">
    <source>
        <dbReference type="ARBA" id="ARBA00022692"/>
    </source>
</evidence>
<keyword evidence="4" id="KW-0874">Quinone</keyword>
<evidence type="ECO:0000256" key="10">
    <source>
        <dbReference type="SAM" id="Phobius"/>
    </source>
</evidence>
<feature type="domain" description="Vitamin K epoxide reductase" evidence="11">
    <location>
        <begin position="47"/>
        <end position="187"/>
    </location>
</feature>
<dbReference type="GO" id="GO:0016020">
    <property type="term" value="C:membrane"/>
    <property type="evidence" value="ECO:0007669"/>
    <property type="project" value="UniProtKB-SubCell"/>
</dbReference>
<dbReference type="CDD" id="cd12916">
    <property type="entry name" value="VKOR_1"/>
    <property type="match status" value="1"/>
</dbReference>
<feature type="transmembrane region" description="Helical" evidence="10">
    <location>
        <begin position="161"/>
        <end position="183"/>
    </location>
</feature>
<dbReference type="Gramene" id="ERM96294">
    <property type="protein sequence ID" value="ERM96294"/>
    <property type="gene ID" value="AMTR_s00001p00178450"/>
</dbReference>
<reference evidence="13" key="1">
    <citation type="journal article" date="2013" name="Science">
        <title>The Amborella genome and the evolution of flowering plants.</title>
        <authorList>
            <consortium name="Amborella Genome Project"/>
        </authorList>
    </citation>
    <scope>NUCLEOTIDE SEQUENCE [LARGE SCALE GENOMIC DNA]</scope>
</reference>
<dbReference type="OMA" id="WCPHCHE"/>
<evidence type="ECO:0000256" key="8">
    <source>
        <dbReference type="ARBA" id="ARBA00023157"/>
    </source>
</evidence>
<feature type="transmembrane region" description="Helical" evidence="10">
    <location>
        <begin position="137"/>
        <end position="155"/>
    </location>
</feature>
<dbReference type="InterPro" id="IPR038354">
    <property type="entry name" value="VKOR_sf"/>
</dbReference>
<dbReference type="HOGENOM" id="CLU_047345_1_0_1"/>
<keyword evidence="5 10" id="KW-1133">Transmembrane helix</keyword>
<keyword evidence="6" id="KW-0560">Oxidoreductase</keyword>
<dbReference type="Gene3D" id="3.40.30.10">
    <property type="entry name" value="Glutaredoxin"/>
    <property type="match status" value="1"/>
</dbReference>
<gene>
    <name evidence="12" type="ORF">AMTR_s00001p00178450</name>
</gene>
<evidence type="ECO:0000256" key="1">
    <source>
        <dbReference type="ARBA" id="ARBA00004141"/>
    </source>
</evidence>
<dbReference type="GO" id="GO:0003955">
    <property type="term" value="F:NAD(P)H dehydrogenase (quinone) activity"/>
    <property type="evidence" value="ECO:0000318"/>
    <property type="project" value="GO_Central"/>
</dbReference>
<dbReference type="InterPro" id="IPR012932">
    <property type="entry name" value="VKOR"/>
</dbReference>
<keyword evidence="8" id="KW-1015">Disulfide bond</keyword>
<dbReference type="GO" id="GO:0010207">
    <property type="term" value="P:photosystem II assembly"/>
    <property type="evidence" value="ECO:0000318"/>
    <property type="project" value="GO_Central"/>
</dbReference>
<evidence type="ECO:0000313" key="13">
    <source>
        <dbReference type="Proteomes" id="UP000017836"/>
    </source>
</evidence>
<dbReference type="GO" id="GO:0048038">
    <property type="term" value="F:quinone binding"/>
    <property type="evidence" value="ECO:0007669"/>
    <property type="project" value="UniProtKB-KW"/>
</dbReference>
<dbReference type="eggNOG" id="ENOG502QRER">
    <property type="taxonomic scope" value="Eukaryota"/>
</dbReference>
<dbReference type="PANTHER" id="PTHR34573:SF1">
    <property type="entry name" value="VITAMIN K EPOXIDE REDUCTASE DOMAIN-CONTAINING PROTEIN"/>
    <property type="match status" value="1"/>
</dbReference>
<dbReference type="SUPFAM" id="SSF52833">
    <property type="entry name" value="Thioredoxin-like"/>
    <property type="match status" value="1"/>
</dbReference>